<evidence type="ECO:0000313" key="2">
    <source>
        <dbReference type="Proteomes" id="UP001162480"/>
    </source>
</evidence>
<name>A0AA36BW68_OCTVU</name>
<protein>
    <submittedName>
        <fullName evidence="1">Uncharacterized protein</fullName>
    </submittedName>
</protein>
<dbReference type="AlphaFoldDB" id="A0AA36BW68"/>
<evidence type="ECO:0000313" key="1">
    <source>
        <dbReference type="EMBL" id="CAI9740862.1"/>
    </source>
</evidence>
<keyword evidence="2" id="KW-1185">Reference proteome</keyword>
<gene>
    <name evidence="1" type="ORF">OCTVUL_1B003081</name>
</gene>
<proteinExistence type="predicted"/>
<accession>A0AA36BW68</accession>
<sequence>MSSDIPALSKTRLVDTGELQVGNGRTIFEAESRQARQELMGVGFAIKLTLIRQLPSIHQAVDEHLMTFRIPISNSSVMHIISAYAPTLSASEQEHNISTLNCKLVSVTFHIVTGSY</sequence>
<dbReference type="EMBL" id="OX597838">
    <property type="protein sequence ID" value="CAI9740862.1"/>
    <property type="molecule type" value="Genomic_DNA"/>
</dbReference>
<dbReference type="Proteomes" id="UP001162480">
    <property type="component" value="Chromosome 25"/>
</dbReference>
<reference evidence="1" key="1">
    <citation type="submission" date="2023-08" db="EMBL/GenBank/DDBJ databases">
        <authorList>
            <person name="Alioto T."/>
            <person name="Alioto T."/>
            <person name="Gomez Garrido J."/>
        </authorList>
    </citation>
    <scope>NUCLEOTIDE SEQUENCE</scope>
</reference>
<organism evidence="1 2">
    <name type="scientific">Octopus vulgaris</name>
    <name type="common">Common octopus</name>
    <dbReference type="NCBI Taxonomy" id="6645"/>
    <lineage>
        <taxon>Eukaryota</taxon>
        <taxon>Metazoa</taxon>
        <taxon>Spiralia</taxon>
        <taxon>Lophotrochozoa</taxon>
        <taxon>Mollusca</taxon>
        <taxon>Cephalopoda</taxon>
        <taxon>Coleoidea</taxon>
        <taxon>Octopodiformes</taxon>
        <taxon>Octopoda</taxon>
        <taxon>Incirrata</taxon>
        <taxon>Octopodidae</taxon>
        <taxon>Octopus</taxon>
    </lineage>
</organism>